<evidence type="ECO:0000313" key="1">
    <source>
        <dbReference type="EMBL" id="SMC23926.1"/>
    </source>
</evidence>
<keyword evidence="2" id="KW-1185">Reference proteome</keyword>
<dbReference type="AlphaFoldDB" id="A0A1W1XIX4"/>
<accession>A0A1W1XIX4</accession>
<sequence length="123" mass="14566">MRRSRKGQPVTEIFKQLLCFFLHGTSRHLVFFDTLAKDAGYAAVIESESTSMLSSHSVKRFFRSFRWPRIYLFRHLLQRMFLWRLKLEAPDVVILGIDTMVMDNDEAKVRHGVRPTYKRVKGF</sequence>
<gene>
    <name evidence="1" type="ORF">SAMN02746041_01866</name>
</gene>
<protein>
    <recommendedName>
        <fullName evidence="3">Transposase DDE domain-containing protein</fullName>
    </recommendedName>
</protein>
<dbReference type="EMBL" id="FWXF01000009">
    <property type="protein sequence ID" value="SMC23926.1"/>
    <property type="molecule type" value="Genomic_DNA"/>
</dbReference>
<name>A0A1W1XIX4_9BACT</name>
<dbReference type="RefSeq" id="WP_084057610.1">
    <property type="nucleotide sequence ID" value="NZ_FWXF01000009.1"/>
</dbReference>
<proteinExistence type="predicted"/>
<dbReference type="Proteomes" id="UP000192783">
    <property type="component" value="Unassembled WGS sequence"/>
</dbReference>
<evidence type="ECO:0000313" key="2">
    <source>
        <dbReference type="Proteomes" id="UP000192783"/>
    </source>
</evidence>
<reference evidence="1 2" key="1">
    <citation type="submission" date="2017-04" db="EMBL/GenBank/DDBJ databases">
        <authorList>
            <person name="Afonso C.L."/>
            <person name="Miller P.J."/>
            <person name="Scott M.A."/>
            <person name="Spackman E."/>
            <person name="Goraichik I."/>
            <person name="Dimitrov K.M."/>
            <person name="Suarez D.L."/>
            <person name="Swayne D.E."/>
        </authorList>
    </citation>
    <scope>NUCLEOTIDE SEQUENCE [LARGE SCALE GENOMIC DNA]</scope>
    <source>
        <strain evidence="1 2">DSM 13146</strain>
    </source>
</reference>
<organism evidence="1 2">
    <name type="scientific">Desulfacinum hydrothermale DSM 13146</name>
    <dbReference type="NCBI Taxonomy" id="1121390"/>
    <lineage>
        <taxon>Bacteria</taxon>
        <taxon>Pseudomonadati</taxon>
        <taxon>Thermodesulfobacteriota</taxon>
        <taxon>Syntrophobacteria</taxon>
        <taxon>Syntrophobacterales</taxon>
        <taxon>Syntrophobacteraceae</taxon>
        <taxon>Desulfacinum</taxon>
    </lineage>
</organism>
<dbReference type="OrthoDB" id="5410107at2"/>
<evidence type="ECO:0008006" key="3">
    <source>
        <dbReference type="Google" id="ProtNLM"/>
    </source>
</evidence>